<protein>
    <recommendedName>
        <fullName evidence="2">ATPase AAA-type core domain-containing protein</fullName>
    </recommendedName>
</protein>
<dbReference type="SUPFAM" id="SSF52540">
    <property type="entry name" value="P-loop containing nucleoside triphosphate hydrolases"/>
    <property type="match status" value="1"/>
</dbReference>
<sequence>GDVFATLLAMTDTVDSARGENPTNGRVEVPRDGFTVIMTTNIESMEELPAALKDRFPCAIRINEPHPNALADLPRNLREYARKMADAGNRRISLRQFYAYSKLRESHGDERAANLIFGDRSESFLDAMKVDTAW</sequence>
<feature type="non-terminal residue" evidence="1">
    <location>
        <position position="1"/>
    </location>
</feature>
<organism evidence="1">
    <name type="scientific">marine metagenome</name>
    <dbReference type="NCBI Taxonomy" id="408172"/>
    <lineage>
        <taxon>unclassified sequences</taxon>
        <taxon>metagenomes</taxon>
        <taxon>ecological metagenomes</taxon>
    </lineage>
</organism>
<name>A0A382KUU9_9ZZZZ</name>
<reference evidence="1" key="1">
    <citation type="submission" date="2018-05" db="EMBL/GenBank/DDBJ databases">
        <authorList>
            <person name="Lanie J.A."/>
            <person name="Ng W.-L."/>
            <person name="Kazmierczak K.M."/>
            <person name="Andrzejewski T.M."/>
            <person name="Davidsen T.M."/>
            <person name="Wayne K.J."/>
            <person name="Tettelin H."/>
            <person name="Glass J.I."/>
            <person name="Rusch D."/>
            <person name="Podicherti R."/>
            <person name="Tsui H.-C.T."/>
            <person name="Winkler M.E."/>
        </authorList>
    </citation>
    <scope>NUCLEOTIDE SEQUENCE</scope>
</reference>
<dbReference type="AlphaFoldDB" id="A0A382KUU9"/>
<gene>
    <name evidence="1" type="ORF">METZ01_LOCUS281418</name>
</gene>
<evidence type="ECO:0008006" key="2">
    <source>
        <dbReference type="Google" id="ProtNLM"/>
    </source>
</evidence>
<accession>A0A382KUU9</accession>
<evidence type="ECO:0000313" key="1">
    <source>
        <dbReference type="EMBL" id="SVC28564.1"/>
    </source>
</evidence>
<proteinExistence type="predicted"/>
<dbReference type="Gene3D" id="3.40.50.300">
    <property type="entry name" value="P-loop containing nucleotide triphosphate hydrolases"/>
    <property type="match status" value="1"/>
</dbReference>
<dbReference type="EMBL" id="UINC01083141">
    <property type="protein sequence ID" value="SVC28564.1"/>
    <property type="molecule type" value="Genomic_DNA"/>
</dbReference>
<dbReference type="InterPro" id="IPR027417">
    <property type="entry name" value="P-loop_NTPase"/>
</dbReference>